<feature type="region of interest" description="Disordered" evidence="1">
    <location>
        <begin position="255"/>
        <end position="305"/>
    </location>
</feature>
<feature type="compositionally biased region" description="Polar residues" evidence="1">
    <location>
        <begin position="124"/>
        <end position="134"/>
    </location>
</feature>
<feature type="region of interest" description="Disordered" evidence="1">
    <location>
        <begin position="115"/>
        <end position="158"/>
    </location>
</feature>
<comment type="caution">
    <text evidence="3">The sequence shown here is derived from an EMBL/GenBank/DDBJ whole genome shotgun (WGS) entry which is preliminary data.</text>
</comment>
<dbReference type="AlphaFoldDB" id="A0AAD4C084"/>
<accession>A0AAD4C084</accession>
<keyword evidence="2" id="KW-0812">Transmembrane</keyword>
<feature type="region of interest" description="Disordered" evidence="1">
    <location>
        <begin position="1"/>
        <end position="32"/>
    </location>
</feature>
<evidence type="ECO:0000313" key="3">
    <source>
        <dbReference type="EMBL" id="KAF8444938.1"/>
    </source>
</evidence>
<evidence type="ECO:0000256" key="1">
    <source>
        <dbReference type="SAM" id="MobiDB-lite"/>
    </source>
</evidence>
<name>A0AAD4C084_BOLED</name>
<proteinExistence type="predicted"/>
<feature type="compositionally biased region" description="Polar residues" evidence="1">
    <location>
        <begin position="194"/>
        <end position="203"/>
    </location>
</feature>
<keyword evidence="2" id="KW-1133">Transmembrane helix</keyword>
<feature type="region of interest" description="Disordered" evidence="1">
    <location>
        <begin position="178"/>
        <end position="203"/>
    </location>
</feature>
<keyword evidence="4" id="KW-1185">Reference proteome</keyword>
<gene>
    <name evidence="3" type="ORF">L210DRAFT_3629128</name>
</gene>
<reference evidence="3" key="1">
    <citation type="submission" date="2019-10" db="EMBL/GenBank/DDBJ databases">
        <authorList>
            <consortium name="DOE Joint Genome Institute"/>
            <person name="Kuo A."/>
            <person name="Miyauchi S."/>
            <person name="Kiss E."/>
            <person name="Drula E."/>
            <person name="Kohler A."/>
            <person name="Sanchez-Garcia M."/>
            <person name="Andreopoulos B."/>
            <person name="Barry K.W."/>
            <person name="Bonito G."/>
            <person name="Buee M."/>
            <person name="Carver A."/>
            <person name="Chen C."/>
            <person name="Cichocki N."/>
            <person name="Clum A."/>
            <person name="Culley D."/>
            <person name="Crous P.W."/>
            <person name="Fauchery L."/>
            <person name="Girlanda M."/>
            <person name="Hayes R."/>
            <person name="Keri Z."/>
            <person name="LaButti K."/>
            <person name="Lipzen A."/>
            <person name="Lombard V."/>
            <person name="Magnuson J."/>
            <person name="Maillard F."/>
            <person name="Morin E."/>
            <person name="Murat C."/>
            <person name="Nolan M."/>
            <person name="Ohm R."/>
            <person name="Pangilinan J."/>
            <person name="Pereira M."/>
            <person name="Perotto S."/>
            <person name="Peter M."/>
            <person name="Riley R."/>
            <person name="Sitrit Y."/>
            <person name="Stielow B."/>
            <person name="Szollosi G."/>
            <person name="Zifcakova L."/>
            <person name="Stursova M."/>
            <person name="Spatafora J.W."/>
            <person name="Tedersoo L."/>
            <person name="Vaario L.-M."/>
            <person name="Yamada A."/>
            <person name="Yan M."/>
            <person name="Wang P."/>
            <person name="Xu J."/>
            <person name="Bruns T."/>
            <person name="Baldrian P."/>
            <person name="Vilgalys R."/>
            <person name="Henrissat B."/>
            <person name="Grigoriev I.V."/>
            <person name="Hibbett D."/>
            <person name="Nagy L.G."/>
            <person name="Martin F.M."/>
        </authorList>
    </citation>
    <scope>NUCLEOTIDE SEQUENCE</scope>
    <source>
        <strain evidence="3">BED1</strain>
    </source>
</reference>
<dbReference type="EMBL" id="WHUW01000006">
    <property type="protein sequence ID" value="KAF8444938.1"/>
    <property type="molecule type" value="Genomic_DNA"/>
</dbReference>
<organism evidence="3 4">
    <name type="scientific">Boletus edulis BED1</name>
    <dbReference type="NCBI Taxonomy" id="1328754"/>
    <lineage>
        <taxon>Eukaryota</taxon>
        <taxon>Fungi</taxon>
        <taxon>Dikarya</taxon>
        <taxon>Basidiomycota</taxon>
        <taxon>Agaricomycotina</taxon>
        <taxon>Agaricomycetes</taxon>
        <taxon>Agaricomycetidae</taxon>
        <taxon>Boletales</taxon>
        <taxon>Boletineae</taxon>
        <taxon>Boletaceae</taxon>
        <taxon>Boletoideae</taxon>
        <taxon>Boletus</taxon>
    </lineage>
</organism>
<protein>
    <submittedName>
        <fullName evidence="3">Uncharacterized protein</fullName>
    </submittedName>
</protein>
<evidence type="ECO:0000256" key="2">
    <source>
        <dbReference type="SAM" id="Phobius"/>
    </source>
</evidence>
<feature type="transmembrane region" description="Helical" evidence="2">
    <location>
        <begin position="34"/>
        <end position="54"/>
    </location>
</feature>
<feature type="compositionally biased region" description="Polar residues" evidence="1">
    <location>
        <begin position="292"/>
        <end position="305"/>
    </location>
</feature>
<dbReference type="Proteomes" id="UP001194468">
    <property type="component" value="Unassembled WGS sequence"/>
</dbReference>
<evidence type="ECO:0000313" key="4">
    <source>
        <dbReference type="Proteomes" id="UP001194468"/>
    </source>
</evidence>
<sequence length="357" mass="39329">MVTTPIKPQRLTTGDAPDNSSDNNGKGEWGSPQIATPAIVGGILLLLFAAYFIWQRKPLEKRSYDYQPVRSEWTSRIERMFSQRRKRHRVLHSSTPVTLVDSMRSSGYAFDLNRGSRVTRSDSADSQTPLTSSCYAIDYPPNESSDYPPNRLSDSPPPIPKPPMVRWWWIFGSRPQQIKSEEPGQRWRVDDPDGSSSGHGHTNNVYAGLLRTLYEEQENGEDGVIRIGENFPSVASTPMIQPVPEQAGVVRGMPMAQEHPQSSPTPPPVASAPQSYAGTPVSSARGLPPSYDVSQLGQSRYPSTEATARLAHSGPYMAIPPPVRAAGYSSPRMFHGRDLSSDSFLATQPPMAVTSMY</sequence>
<keyword evidence="2" id="KW-0472">Membrane</keyword>
<reference evidence="3" key="2">
    <citation type="journal article" date="2020" name="Nat. Commun.">
        <title>Large-scale genome sequencing of mycorrhizal fungi provides insights into the early evolution of symbiotic traits.</title>
        <authorList>
            <person name="Miyauchi S."/>
            <person name="Kiss E."/>
            <person name="Kuo A."/>
            <person name="Drula E."/>
            <person name="Kohler A."/>
            <person name="Sanchez-Garcia M."/>
            <person name="Morin E."/>
            <person name="Andreopoulos B."/>
            <person name="Barry K.W."/>
            <person name="Bonito G."/>
            <person name="Buee M."/>
            <person name="Carver A."/>
            <person name="Chen C."/>
            <person name="Cichocki N."/>
            <person name="Clum A."/>
            <person name="Culley D."/>
            <person name="Crous P.W."/>
            <person name="Fauchery L."/>
            <person name="Girlanda M."/>
            <person name="Hayes R.D."/>
            <person name="Keri Z."/>
            <person name="LaButti K."/>
            <person name="Lipzen A."/>
            <person name="Lombard V."/>
            <person name="Magnuson J."/>
            <person name="Maillard F."/>
            <person name="Murat C."/>
            <person name="Nolan M."/>
            <person name="Ohm R.A."/>
            <person name="Pangilinan J."/>
            <person name="Pereira M.F."/>
            <person name="Perotto S."/>
            <person name="Peter M."/>
            <person name="Pfister S."/>
            <person name="Riley R."/>
            <person name="Sitrit Y."/>
            <person name="Stielow J.B."/>
            <person name="Szollosi G."/>
            <person name="Zifcakova L."/>
            <person name="Stursova M."/>
            <person name="Spatafora J.W."/>
            <person name="Tedersoo L."/>
            <person name="Vaario L.M."/>
            <person name="Yamada A."/>
            <person name="Yan M."/>
            <person name="Wang P."/>
            <person name="Xu J."/>
            <person name="Bruns T."/>
            <person name="Baldrian P."/>
            <person name="Vilgalys R."/>
            <person name="Dunand C."/>
            <person name="Henrissat B."/>
            <person name="Grigoriev I.V."/>
            <person name="Hibbett D."/>
            <person name="Nagy L.G."/>
            <person name="Martin F.M."/>
        </authorList>
    </citation>
    <scope>NUCLEOTIDE SEQUENCE</scope>
    <source>
        <strain evidence="3">BED1</strain>
    </source>
</reference>
<feature type="compositionally biased region" description="Basic and acidic residues" evidence="1">
    <location>
        <begin position="179"/>
        <end position="191"/>
    </location>
</feature>